<dbReference type="GO" id="GO:0008721">
    <property type="term" value="F:D-serine ammonia-lyase activity"/>
    <property type="evidence" value="ECO:0007669"/>
    <property type="project" value="TreeGrafter"/>
</dbReference>
<dbReference type="SUPFAM" id="SSF51419">
    <property type="entry name" value="PLP-binding barrel"/>
    <property type="match status" value="1"/>
</dbReference>
<proteinExistence type="inferred from homology"/>
<keyword evidence="2 4" id="KW-0456">Lyase</keyword>
<dbReference type="InterPro" id="IPR051466">
    <property type="entry name" value="D-amino_acid_metab_enzyme"/>
</dbReference>
<dbReference type="EMBL" id="CACRSL010000003">
    <property type="protein sequence ID" value="VYT08393.1"/>
    <property type="molecule type" value="Genomic_DNA"/>
</dbReference>
<dbReference type="InterPro" id="IPR001608">
    <property type="entry name" value="Ala_racemase_N"/>
</dbReference>
<dbReference type="AlphaFoldDB" id="A0A6N2TUX8"/>
<dbReference type="PANTHER" id="PTHR28004">
    <property type="entry name" value="ZGC:162816-RELATED"/>
    <property type="match status" value="1"/>
</dbReference>
<dbReference type="Pfam" id="PF14031">
    <property type="entry name" value="D-ser_dehydrat"/>
    <property type="match status" value="1"/>
</dbReference>
<organism evidence="4">
    <name type="scientific">uncultured Anaerotruncus sp</name>
    <dbReference type="NCBI Taxonomy" id="905011"/>
    <lineage>
        <taxon>Bacteria</taxon>
        <taxon>Bacillati</taxon>
        <taxon>Bacillota</taxon>
        <taxon>Clostridia</taxon>
        <taxon>Eubacteriales</taxon>
        <taxon>Oscillospiraceae</taxon>
        <taxon>Anaerotruncus</taxon>
        <taxon>environmental samples</taxon>
    </lineage>
</organism>
<name>A0A6N2TUX8_9FIRM</name>
<dbReference type="InterPro" id="IPR042208">
    <property type="entry name" value="D-ser_dehydrat-like_sf"/>
</dbReference>
<evidence type="ECO:0000256" key="2">
    <source>
        <dbReference type="ARBA" id="ARBA00023239"/>
    </source>
</evidence>
<dbReference type="GO" id="GO:0036088">
    <property type="term" value="P:D-serine catabolic process"/>
    <property type="evidence" value="ECO:0007669"/>
    <property type="project" value="TreeGrafter"/>
</dbReference>
<dbReference type="Pfam" id="PF01168">
    <property type="entry name" value="Ala_racemase_N"/>
    <property type="match status" value="1"/>
</dbReference>
<dbReference type="Gene3D" id="3.20.20.10">
    <property type="entry name" value="Alanine racemase"/>
    <property type="match status" value="1"/>
</dbReference>
<feature type="domain" description="D-serine dehydratase-like" evidence="3">
    <location>
        <begin position="253"/>
        <end position="349"/>
    </location>
</feature>
<sequence length="370" mass="39054">MKVSQLRTPAFLLDLDQLDKNIQEVGALAKAGGKQLWPMVKTHKSTYLAQKQAQAGASGFLVGTVDEAESLVAAGLGNIMLAYPYFGEENIARIAALAAKGNLYCSVDSLECAQQYDRIFGEEGLTCQFLLIVDCGLHRLGVPPEGAADLAAKIARLPNSRLCGIGTHPGHVYACASGEGIRPVYEEEEAALRTAYDGITSAGIPLEIVATGSTPTMALESRSSLVTTMRPGNYVFYDAIQMALGVATEEMCALTVLCTVIAKREDGHIIVDCGSKCLGLDKGAHGNVSIVGYGKVIGHPSLVVESLSEEVGKISVNGDQSVAIGDRLRIIPNHSCSSANMTGYLTGVRGDEVVELIPVDIRGNSRKPGC</sequence>
<reference evidence="4" key="1">
    <citation type="submission" date="2019-11" db="EMBL/GenBank/DDBJ databases">
        <authorList>
            <person name="Feng L."/>
        </authorList>
    </citation>
    <scope>NUCLEOTIDE SEQUENCE</scope>
    <source>
        <strain evidence="4">AundefinedLFYP135</strain>
    </source>
</reference>
<gene>
    <name evidence="4" type="primary">dthadh</name>
    <name evidence="4" type="ORF">AULFYP135_01574</name>
</gene>
<dbReference type="InterPro" id="IPR029066">
    <property type="entry name" value="PLP-binding_barrel"/>
</dbReference>
<dbReference type="Gene3D" id="2.40.37.20">
    <property type="entry name" value="D-serine dehydratase-like domain"/>
    <property type="match status" value="1"/>
</dbReference>
<evidence type="ECO:0000259" key="3">
    <source>
        <dbReference type="SMART" id="SM01119"/>
    </source>
</evidence>
<accession>A0A6N2TUX8</accession>
<evidence type="ECO:0000313" key="4">
    <source>
        <dbReference type="EMBL" id="VYT08393.1"/>
    </source>
</evidence>
<evidence type="ECO:0000256" key="1">
    <source>
        <dbReference type="ARBA" id="ARBA00005323"/>
    </source>
</evidence>
<dbReference type="PANTHER" id="PTHR28004:SF2">
    <property type="entry name" value="D-SERINE DEHYDRATASE"/>
    <property type="match status" value="1"/>
</dbReference>
<dbReference type="SMART" id="SM01119">
    <property type="entry name" value="D-ser_dehydrat"/>
    <property type="match status" value="1"/>
</dbReference>
<comment type="similarity">
    <text evidence="1">Belongs to the DSD1 family.</text>
</comment>
<dbReference type="EC" id="4.3.1.27" evidence="4"/>
<dbReference type="InterPro" id="IPR026956">
    <property type="entry name" value="D-ser_dehydrat-like_dom"/>
</dbReference>
<protein>
    <submittedName>
        <fullName evidence="4">D-threo-3-hydroxyaspartate dehydratase</fullName>
        <ecNumber evidence="4">4.3.1.27</ecNumber>
    </submittedName>
</protein>